<feature type="compositionally biased region" description="Polar residues" evidence="1">
    <location>
        <begin position="606"/>
        <end position="616"/>
    </location>
</feature>
<dbReference type="Proteomes" id="UP001153069">
    <property type="component" value="Unassembled WGS sequence"/>
</dbReference>
<feature type="compositionally biased region" description="Polar residues" evidence="1">
    <location>
        <begin position="633"/>
        <end position="649"/>
    </location>
</feature>
<feature type="compositionally biased region" description="Acidic residues" evidence="1">
    <location>
        <begin position="1"/>
        <end position="10"/>
    </location>
</feature>
<feature type="compositionally biased region" description="Polar residues" evidence="1">
    <location>
        <begin position="442"/>
        <end position="452"/>
    </location>
</feature>
<feature type="compositionally biased region" description="Polar residues" evidence="1">
    <location>
        <begin position="671"/>
        <end position="691"/>
    </location>
</feature>
<accession>A0A9N8DYV1</accession>
<feature type="compositionally biased region" description="Polar residues" evidence="1">
    <location>
        <begin position="525"/>
        <end position="540"/>
    </location>
</feature>
<dbReference type="EMBL" id="CAICTM010000385">
    <property type="protein sequence ID" value="CAB9509356.1"/>
    <property type="molecule type" value="Genomic_DNA"/>
</dbReference>
<dbReference type="AlphaFoldDB" id="A0A9N8DYV1"/>
<evidence type="ECO:0000313" key="3">
    <source>
        <dbReference type="Proteomes" id="UP001153069"/>
    </source>
</evidence>
<name>A0A9N8DYV1_9STRA</name>
<feature type="compositionally biased region" description="Low complexity" evidence="1">
    <location>
        <begin position="617"/>
        <end position="632"/>
    </location>
</feature>
<feature type="region of interest" description="Disordered" evidence="1">
    <location>
        <begin position="1"/>
        <end position="47"/>
    </location>
</feature>
<feature type="compositionally biased region" description="Polar residues" evidence="1">
    <location>
        <begin position="32"/>
        <end position="47"/>
    </location>
</feature>
<organism evidence="2 3">
    <name type="scientific">Seminavis robusta</name>
    <dbReference type="NCBI Taxonomy" id="568900"/>
    <lineage>
        <taxon>Eukaryota</taxon>
        <taxon>Sar</taxon>
        <taxon>Stramenopiles</taxon>
        <taxon>Ochrophyta</taxon>
        <taxon>Bacillariophyta</taxon>
        <taxon>Bacillariophyceae</taxon>
        <taxon>Bacillariophycidae</taxon>
        <taxon>Naviculales</taxon>
        <taxon>Naviculaceae</taxon>
        <taxon>Seminavis</taxon>
    </lineage>
</organism>
<keyword evidence="3" id="KW-1185">Reference proteome</keyword>
<sequence length="731" mass="77110">MTTNNEEETFLDSPDAPSAPEEPEIDTMSPAAESTLSQPNLPYSLNEDSMMNAQGSMRRNGDARMLSEAFLDDGGPNLPRHSLMDMALMQDPTNFKSVQLQLEDAMESVEEVESNSVGPESIDYDTLENQLGQNMAQYALYELVTQFLYDGCWWLFKWPRLAISYLLGLLGCKRWFGLEDPEDEKKEYPTVYKAMSVKAAQAANANVVAGTGAIQVAATKQSSTMTTSYAAALAAGIAITAAALMSRNPTVGPPTDIYSRPLCNDSSLEDYDVRTGITRLVMQNVTSVEVNANKDELEQAFRDAYNNMTDPCDDEYERHLLGSELLEVENVTDGDIPLTLTVWESKVSCNGCPDDNPLFNEGDPPNDTDVNNRFDEFVTRFAPEVASTVDNSTKNAAGPTTISTPPETRSTPIVYIDAVDPNNPDVIVDSQGTMPQKMEVPSKSNVIPNTNLVPPENTADRDNELQADPADTNADGRPTNATVNNQAPSNTDTNTENNQAPSPSTSNKEMPSTSNNSNNPLPTVGNGNDQTPSSSFTGLSPTVVGPTLGQLPSIISSGSDPATSLPLPDTQGSPVAPSGIVNGGNRQPAAPTVIGATLGEPAATAVGTNSPSNNNIAMPSSINNSPAAPSRSIPRTPSVASPTAHSQTGPPVAATGPSGDPVGSFPVVSTAVDQSPLISAGQPSNPSNQVAPSGQSNPSPISSSSLNPSVISPNAPSMMLSTKTAEGLLKN</sequence>
<feature type="region of interest" description="Disordered" evidence="1">
    <location>
        <begin position="604"/>
        <end position="731"/>
    </location>
</feature>
<evidence type="ECO:0000256" key="1">
    <source>
        <dbReference type="SAM" id="MobiDB-lite"/>
    </source>
</evidence>
<feature type="compositionally biased region" description="Polar residues" evidence="1">
    <location>
        <begin position="479"/>
        <end position="510"/>
    </location>
</feature>
<feature type="compositionally biased region" description="Low complexity" evidence="1">
    <location>
        <begin position="692"/>
        <end position="714"/>
    </location>
</feature>
<comment type="caution">
    <text evidence="2">The sequence shown here is derived from an EMBL/GenBank/DDBJ whole genome shotgun (WGS) entry which is preliminary data.</text>
</comment>
<gene>
    <name evidence="2" type="ORF">SEMRO_386_G131950.1</name>
</gene>
<evidence type="ECO:0000313" key="2">
    <source>
        <dbReference type="EMBL" id="CAB9509356.1"/>
    </source>
</evidence>
<proteinExistence type="predicted"/>
<protein>
    <submittedName>
        <fullName evidence="2">Uncharacterized protein</fullName>
    </submittedName>
</protein>
<reference evidence="2" key="1">
    <citation type="submission" date="2020-06" db="EMBL/GenBank/DDBJ databases">
        <authorList>
            <consortium name="Plant Systems Biology data submission"/>
        </authorList>
    </citation>
    <scope>NUCLEOTIDE SEQUENCE</scope>
    <source>
        <strain evidence="2">D6</strain>
    </source>
</reference>
<feature type="region of interest" description="Disordered" evidence="1">
    <location>
        <begin position="436"/>
        <end position="592"/>
    </location>
</feature>
<feature type="compositionally biased region" description="Low complexity" evidence="1">
    <location>
        <begin position="511"/>
        <end position="523"/>
    </location>
</feature>
<feature type="compositionally biased region" description="Polar residues" evidence="1">
    <location>
        <begin position="553"/>
        <end position="562"/>
    </location>
</feature>
<feature type="region of interest" description="Disordered" evidence="1">
    <location>
        <begin position="389"/>
        <end position="408"/>
    </location>
</feature>